<keyword evidence="3 6" id="KW-0812">Transmembrane</keyword>
<gene>
    <name evidence="7" type="ORF">E5163_05250</name>
</gene>
<evidence type="ECO:0000256" key="6">
    <source>
        <dbReference type="SAM" id="Phobius"/>
    </source>
</evidence>
<feature type="transmembrane region" description="Helical" evidence="6">
    <location>
        <begin position="184"/>
        <end position="203"/>
    </location>
</feature>
<dbReference type="GO" id="GO:0015171">
    <property type="term" value="F:amino acid transmembrane transporter activity"/>
    <property type="evidence" value="ECO:0007669"/>
    <property type="project" value="TreeGrafter"/>
</dbReference>
<protein>
    <submittedName>
        <fullName evidence="7">LysE family translocator</fullName>
    </submittedName>
</protein>
<dbReference type="GO" id="GO:0005886">
    <property type="term" value="C:plasma membrane"/>
    <property type="evidence" value="ECO:0007669"/>
    <property type="project" value="UniProtKB-SubCell"/>
</dbReference>
<accession>A0A4V6RF64</accession>
<dbReference type="PANTHER" id="PTHR30086">
    <property type="entry name" value="ARGININE EXPORTER PROTEIN ARGO"/>
    <property type="match status" value="1"/>
</dbReference>
<evidence type="ECO:0000313" key="8">
    <source>
        <dbReference type="Proteomes" id="UP000308054"/>
    </source>
</evidence>
<keyword evidence="5 6" id="KW-0472">Membrane</keyword>
<sequence>MLDLSLLPLFLLGALALNFTPGPDMAFTLATTANGGKRAGIGAALGIGAGSLVWGGVAAAGLAALLAASQHALTAIRIVGGLYLLWLAIATLRHLDAVPGAKGAPSMRAAFTRGAVTNLLNPKVGIFYLAFLPAFTNAQIGPVWLQTLTLAAIFTATGVTVLVALSLGVGAARERLIGSPGLRRTVNALAATAFGAIGLRLLLMRPG</sequence>
<evidence type="ECO:0000256" key="2">
    <source>
        <dbReference type="ARBA" id="ARBA00022475"/>
    </source>
</evidence>
<dbReference type="RefSeq" id="WP_135995027.1">
    <property type="nucleotide sequence ID" value="NZ_CP071057.1"/>
</dbReference>
<feature type="transmembrane region" description="Helical" evidence="6">
    <location>
        <begin position="148"/>
        <end position="172"/>
    </location>
</feature>
<proteinExistence type="predicted"/>
<keyword evidence="8" id="KW-1185">Reference proteome</keyword>
<dbReference type="OrthoDB" id="9804822at2"/>
<dbReference type="InterPro" id="IPR001123">
    <property type="entry name" value="LeuE-type"/>
</dbReference>
<reference evidence="7 8" key="1">
    <citation type="journal article" date="2017" name="Int. J. Syst. Evol. Microbiol.">
        <title>Marinicauda algicola sp. nov., isolated from a marine red alga Rhodosorus marinus.</title>
        <authorList>
            <person name="Jeong S.E."/>
            <person name="Jeon S.H."/>
            <person name="Chun B.H."/>
            <person name="Kim D.W."/>
            <person name="Jeon C.O."/>
        </authorList>
    </citation>
    <scope>NUCLEOTIDE SEQUENCE [LARGE SCALE GENOMIC DNA]</scope>
    <source>
        <strain evidence="7 8">JCM 31718</strain>
    </source>
</reference>
<dbReference type="Pfam" id="PF01810">
    <property type="entry name" value="LysE"/>
    <property type="match status" value="1"/>
</dbReference>
<dbReference type="PIRSF" id="PIRSF006324">
    <property type="entry name" value="LeuE"/>
    <property type="match status" value="1"/>
</dbReference>
<keyword evidence="4 6" id="KW-1133">Transmembrane helix</keyword>
<evidence type="ECO:0000256" key="1">
    <source>
        <dbReference type="ARBA" id="ARBA00004651"/>
    </source>
</evidence>
<evidence type="ECO:0000256" key="5">
    <source>
        <dbReference type="ARBA" id="ARBA00023136"/>
    </source>
</evidence>
<name>A0A4V6RF64_9PROT</name>
<dbReference type="AlphaFoldDB" id="A0A4V6RF64"/>
<evidence type="ECO:0000256" key="3">
    <source>
        <dbReference type="ARBA" id="ARBA00022692"/>
    </source>
</evidence>
<dbReference type="PANTHER" id="PTHR30086:SF20">
    <property type="entry name" value="ARGININE EXPORTER PROTEIN ARGO-RELATED"/>
    <property type="match status" value="1"/>
</dbReference>
<evidence type="ECO:0000313" key="7">
    <source>
        <dbReference type="EMBL" id="TGY90529.1"/>
    </source>
</evidence>
<feature type="transmembrane region" description="Helical" evidence="6">
    <location>
        <begin position="75"/>
        <end position="95"/>
    </location>
</feature>
<comment type="caution">
    <text evidence="7">The sequence shown here is derived from an EMBL/GenBank/DDBJ whole genome shotgun (WGS) entry which is preliminary data.</text>
</comment>
<organism evidence="7 8">
    <name type="scientific">Marinicauda algicola</name>
    <dbReference type="NCBI Taxonomy" id="2029849"/>
    <lineage>
        <taxon>Bacteria</taxon>
        <taxon>Pseudomonadati</taxon>
        <taxon>Pseudomonadota</taxon>
        <taxon>Alphaproteobacteria</taxon>
        <taxon>Maricaulales</taxon>
        <taxon>Maricaulaceae</taxon>
        <taxon>Marinicauda</taxon>
    </lineage>
</organism>
<feature type="transmembrane region" description="Helical" evidence="6">
    <location>
        <begin position="115"/>
        <end position="136"/>
    </location>
</feature>
<comment type="subcellular location">
    <subcellularLocation>
        <location evidence="1">Cell membrane</location>
        <topology evidence="1">Multi-pass membrane protein</topology>
    </subcellularLocation>
</comment>
<dbReference type="EMBL" id="SRXW01000001">
    <property type="protein sequence ID" value="TGY90529.1"/>
    <property type="molecule type" value="Genomic_DNA"/>
</dbReference>
<keyword evidence="2" id="KW-1003">Cell membrane</keyword>
<dbReference type="Proteomes" id="UP000308054">
    <property type="component" value="Unassembled WGS sequence"/>
</dbReference>
<feature type="transmembrane region" description="Helical" evidence="6">
    <location>
        <begin position="40"/>
        <end position="68"/>
    </location>
</feature>
<evidence type="ECO:0000256" key="4">
    <source>
        <dbReference type="ARBA" id="ARBA00022989"/>
    </source>
</evidence>